<evidence type="ECO:0000313" key="8">
    <source>
        <dbReference type="EMBL" id="SMG36246.1"/>
    </source>
</evidence>
<evidence type="ECO:0000256" key="1">
    <source>
        <dbReference type="ARBA" id="ARBA00010617"/>
    </source>
</evidence>
<dbReference type="Gene3D" id="1.10.630.10">
    <property type="entry name" value="Cytochrome P450"/>
    <property type="match status" value="1"/>
</dbReference>
<dbReference type="SUPFAM" id="SSF48264">
    <property type="entry name" value="Cytochrome P450"/>
    <property type="match status" value="1"/>
</dbReference>
<comment type="similarity">
    <text evidence="1 7">Belongs to the cytochrome P450 family.</text>
</comment>
<accession>A0ABY1MAR7</accession>
<dbReference type="PROSITE" id="PS00086">
    <property type="entry name" value="CYTOCHROME_P450"/>
    <property type="match status" value="1"/>
</dbReference>
<evidence type="ECO:0000313" key="9">
    <source>
        <dbReference type="Proteomes" id="UP000193566"/>
    </source>
</evidence>
<keyword evidence="2 7" id="KW-0349">Heme</keyword>
<comment type="caution">
    <text evidence="8">The sequence shown here is derived from an EMBL/GenBank/DDBJ whole genome shotgun (WGS) entry which is preliminary data.</text>
</comment>
<evidence type="ECO:0000256" key="6">
    <source>
        <dbReference type="ARBA" id="ARBA00023033"/>
    </source>
</evidence>
<evidence type="ECO:0000256" key="5">
    <source>
        <dbReference type="ARBA" id="ARBA00023004"/>
    </source>
</evidence>
<evidence type="ECO:0000256" key="4">
    <source>
        <dbReference type="ARBA" id="ARBA00023002"/>
    </source>
</evidence>
<evidence type="ECO:0000256" key="2">
    <source>
        <dbReference type="ARBA" id="ARBA00022617"/>
    </source>
</evidence>
<dbReference type="PANTHER" id="PTHR46696:SF1">
    <property type="entry name" value="CYTOCHROME P450 YJIB-RELATED"/>
    <property type="match status" value="1"/>
</dbReference>
<dbReference type="PRINTS" id="PR00359">
    <property type="entry name" value="BP450"/>
</dbReference>
<dbReference type="PANTHER" id="PTHR46696">
    <property type="entry name" value="P450, PUTATIVE (EUROFUNG)-RELATED"/>
    <property type="match status" value="1"/>
</dbReference>
<dbReference type="RefSeq" id="WP_085469107.1">
    <property type="nucleotide sequence ID" value="NZ_FXAV01000005.1"/>
</dbReference>
<gene>
    <name evidence="8" type="ORF">SAMN02745947_02449</name>
</gene>
<organism evidence="8 9">
    <name type="scientific">Rhodococcus rhodochrous J3</name>
    <dbReference type="NCBI Taxonomy" id="903528"/>
    <lineage>
        <taxon>Bacteria</taxon>
        <taxon>Bacillati</taxon>
        <taxon>Actinomycetota</taxon>
        <taxon>Actinomycetes</taxon>
        <taxon>Mycobacteriales</taxon>
        <taxon>Nocardiaceae</taxon>
        <taxon>Rhodococcus</taxon>
    </lineage>
</organism>
<reference evidence="8 9" key="1">
    <citation type="submission" date="2017-04" db="EMBL/GenBank/DDBJ databases">
        <authorList>
            <person name="Varghese N."/>
            <person name="Submissions S."/>
        </authorList>
    </citation>
    <scope>NUCLEOTIDE SEQUENCE [LARGE SCALE GENOMIC DNA]</scope>
    <source>
        <strain evidence="8 9">J3</strain>
    </source>
</reference>
<keyword evidence="4 7" id="KW-0560">Oxidoreductase</keyword>
<keyword evidence="3 7" id="KW-0479">Metal-binding</keyword>
<keyword evidence="9" id="KW-1185">Reference proteome</keyword>
<evidence type="ECO:0000256" key="7">
    <source>
        <dbReference type="RuleBase" id="RU000461"/>
    </source>
</evidence>
<dbReference type="InterPro" id="IPR001128">
    <property type="entry name" value="Cyt_P450"/>
</dbReference>
<keyword evidence="5 7" id="KW-0408">Iron</keyword>
<protein>
    <submittedName>
        <fullName evidence="8">Cytochrome P450</fullName>
    </submittedName>
</protein>
<dbReference type="Pfam" id="PF00067">
    <property type="entry name" value="p450"/>
    <property type="match status" value="1"/>
</dbReference>
<name>A0ABY1MAR7_RHORH</name>
<dbReference type="InterPro" id="IPR002397">
    <property type="entry name" value="Cyt_P450_B"/>
</dbReference>
<evidence type="ECO:0000256" key="3">
    <source>
        <dbReference type="ARBA" id="ARBA00022723"/>
    </source>
</evidence>
<keyword evidence="6 7" id="KW-0503">Monooxygenase</keyword>
<dbReference type="Proteomes" id="UP000193566">
    <property type="component" value="Unassembled WGS sequence"/>
</dbReference>
<dbReference type="EMBL" id="FXAV01000005">
    <property type="protein sequence ID" value="SMG36246.1"/>
    <property type="molecule type" value="Genomic_DNA"/>
</dbReference>
<sequence length="417" mass="46491">MRNDLHPDEAITIGAVPRTTLDTASARFREDPYTCLAELRAYDAVQYDESGVYMVFGYDDVKQVLADRALSSSEAPVLDAPRNQRIKLAGGDDDYLLRPSISKLDPPDHTALRKTLAAPFAPRALRRYESDAAEITASLLAGYGPGDRIEMIDAVGHRLPYQLVCRIFGIPAEDDYSHVLDWARQGLDLLSPFRTVEETRTAMASQVEFAEYLTEIVRWKRDHLGNDILSAFITNDRIDSAVPQDRIAATIHTLFLAGFHTTVNQIGLSVLALLRHPDQWQWLVRNPDSVDQSVEELLRYEPTAQFMIRATVDDYRVGGAVIPAGSQIIPWIASANRDEDMFGPTAGTLDLERSDARKHVAFGYGIHSCLGAWLARMELAAVLRELVRLAPDLEPAHGDLEWVSPFIRGVRALEVTL</sequence>
<dbReference type="PRINTS" id="PR00385">
    <property type="entry name" value="P450"/>
</dbReference>
<proteinExistence type="inferred from homology"/>
<dbReference type="InterPro" id="IPR036396">
    <property type="entry name" value="Cyt_P450_sf"/>
</dbReference>
<dbReference type="InterPro" id="IPR017972">
    <property type="entry name" value="Cyt_P450_CS"/>
</dbReference>